<comment type="caution">
    <text evidence="4">The sequence shown here is derived from an EMBL/GenBank/DDBJ whole genome shotgun (WGS) entry which is preliminary data.</text>
</comment>
<organism evidence="4 5">
    <name type="scientific">Neoaquamicrobium sediminum</name>
    <dbReference type="NCBI Taxonomy" id="1849104"/>
    <lineage>
        <taxon>Bacteria</taxon>
        <taxon>Pseudomonadati</taxon>
        <taxon>Pseudomonadota</taxon>
        <taxon>Alphaproteobacteria</taxon>
        <taxon>Hyphomicrobiales</taxon>
        <taxon>Phyllobacteriaceae</taxon>
        <taxon>Neoaquamicrobium</taxon>
    </lineage>
</organism>
<dbReference type="InterPro" id="IPR000917">
    <property type="entry name" value="Sulfatase_N"/>
</dbReference>
<name>A0ABV3WYI2_9HYPH</name>
<evidence type="ECO:0000256" key="1">
    <source>
        <dbReference type="ARBA" id="ARBA00022723"/>
    </source>
</evidence>
<dbReference type="Proteomes" id="UP001559025">
    <property type="component" value="Unassembled WGS sequence"/>
</dbReference>
<accession>A0ABV3WYI2</accession>
<proteinExistence type="predicted"/>
<dbReference type="PANTHER" id="PTHR45953:SF1">
    <property type="entry name" value="IDURONATE 2-SULFATASE"/>
    <property type="match status" value="1"/>
</dbReference>
<keyword evidence="1" id="KW-0479">Metal-binding</keyword>
<evidence type="ECO:0000313" key="5">
    <source>
        <dbReference type="Proteomes" id="UP001559025"/>
    </source>
</evidence>
<evidence type="ECO:0000256" key="2">
    <source>
        <dbReference type="ARBA" id="ARBA00022801"/>
    </source>
</evidence>
<dbReference type="EMBL" id="JAZHFV010000006">
    <property type="protein sequence ID" value="MEX4009654.1"/>
    <property type="molecule type" value="Genomic_DNA"/>
</dbReference>
<dbReference type="SUPFAM" id="SSF53649">
    <property type="entry name" value="Alkaline phosphatase-like"/>
    <property type="match status" value="1"/>
</dbReference>
<dbReference type="PANTHER" id="PTHR45953">
    <property type="entry name" value="IDURONATE 2-SULFATASE"/>
    <property type="match status" value="1"/>
</dbReference>
<sequence>MKPKPKNILFVMFDQLRWDYLSCYGHPHLKTPNIDRLASRGVRFTRAYVQSPICGPSRMSTYTGRYVHSHGASWNGIPLKVGEMTMGDHLRAAGMGCWLVGKTHMRADAEGMRRLGLDPDSIIGARVAECGFDVFERDDGMVAIGPDGPLENPDDHRYSHYLRERGYAGDNPWHDHANSGVDAAGNVLSGWFMKNAAEAANIEEPDSETPYLTRRAMEFIEQASAPWLCHLSYIKPHWPYIVPAPYHTMYDTSHIKPAVRTNEEFDNAHPVLKAFMTSPVGKAFSRDEVREAVIPAYMGLIKQCDDQIGLLLEWLDQTGRMDDTMIVLTSDHGDFLGDHWMGEKTFFHDTSVKIPLIIFDPSSDADATRGTVCDELVESIDLLPTFLEIAGGDPQAVGHIVEGKSLVPILHGRADGAHRDRVICEYDYAATPIAERLGVGAREAVIFMVADRRYKLIHCEGGFRPILFDLEADPDELHDLGDSEQHAAIIEEMYERLFAWTRRISQRTTRSEAQLQEMRTAIRRRGVVLGAYDENDMPLELTVHYRNRKAAIRKPAG</sequence>
<keyword evidence="2" id="KW-0378">Hydrolase</keyword>
<dbReference type="Pfam" id="PF00884">
    <property type="entry name" value="Sulfatase"/>
    <property type="match status" value="1"/>
</dbReference>
<dbReference type="RefSeq" id="WP_368804532.1">
    <property type="nucleotide sequence ID" value="NZ_JAZHFV010000006.1"/>
</dbReference>
<keyword evidence="5" id="KW-1185">Reference proteome</keyword>
<feature type="domain" description="Sulfatase N-terminal" evidence="3">
    <location>
        <begin position="6"/>
        <end position="391"/>
    </location>
</feature>
<protein>
    <submittedName>
        <fullName evidence="4">Sulfatase-like hydrolase/transferase</fullName>
    </submittedName>
</protein>
<evidence type="ECO:0000259" key="3">
    <source>
        <dbReference type="Pfam" id="PF00884"/>
    </source>
</evidence>
<dbReference type="Gene3D" id="3.40.720.10">
    <property type="entry name" value="Alkaline Phosphatase, subunit A"/>
    <property type="match status" value="1"/>
</dbReference>
<evidence type="ECO:0000313" key="4">
    <source>
        <dbReference type="EMBL" id="MEX4009654.1"/>
    </source>
</evidence>
<dbReference type="InterPro" id="IPR017850">
    <property type="entry name" value="Alkaline_phosphatase_core_sf"/>
</dbReference>
<gene>
    <name evidence="4" type="ORF">V1479_20255</name>
</gene>
<reference evidence="4 5" key="1">
    <citation type="submission" date="2024-01" db="EMBL/GenBank/DDBJ databases">
        <title>New evidence supports the origin of RcGTA from prophage.</title>
        <authorList>
            <person name="Xu Y."/>
            <person name="Liu B."/>
            <person name="Chen F."/>
        </authorList>
    </citation>
    <scope>NUCLEOTIDE SEQUENCE [LARGE SCALE GENOMIC DNA]</scope>
    <source>
        <strain evidence="4 5">CBW1107-2</strain>
    </source>
</reference>